<keyword evidence="3 7" id="KW-0645">Protease</keyword>
<dbReference type="PRINTS" id="PR00707">
    <property type="entry name" value="UBCTHYDRLASE"/>
</dbReference>
<evidence type="ECO:0000259" key="10">
    <source>
        <dbReference type="PROSITE" id="PS52048"/>
    </source>
</evidence>
<dbReference type="PROSITE" id="PS52048">
    <property type="entry name" value="UCH_DOMAIN"/>
    <property type="match status" value="1"/>
</dbReference>
<dbReference type="PANTHER" id="PTHR10589">
    <property type="entry name" value="UBIQUITIN CARBOXYL-TERMINAL HYDROLASE"/>
    <property type="match status" value="1"/>
</dbReference>
<comment type="caution">
    <text evidence="11">The sequence shown here is derived from an EMBL/GenBank/DDBJ whole genome shotgun (WGS) entry which is preliminary data.</text>
</comment>
<feature type="compositionally biased region" description="Basic and acidic residues" evidence="9">
    <location>
        <begin position="122"/>
        <end position="133"/>
    </location>
</feature>
<dbReference type="EC" id="3.4.19.12" evidence="8"/>
<evidence type="ECO:0000313" key="12">
    <source>
        <dbReference type="Proteomes" id="UP000253664"/>
    </source>
</evidence>
<dbReference type="PROSITE" id="PS52049">
    <property type="entry name" value="ULD"/>
    <property type="match status" value="1"/>
</dbReference>
<dbReference type="Gene3D" id="3.40.532.10">
    <property type="entry name" value="Peptidase C12, ubiquitin carboxyl-terminal hydrolase"/>
    <property type="match status" value="1"/>
</dbReference>
<dbReference type="InterPro" id="IPR036959">
    <property type="entry name" value="Peptidase_C12_UCH_sf"/>
</dbReference>
<protein>
    <recommendedName>
        <fullName evidence="8">Ubiquitin carboxyl-terminal hydrolase</fullName>
        <ecNumber evidence="8">3.4.19.12</ecNumber>
    </recommendedName>
</protein>
<evidence type="ECO:0000256" key="3">
    <source>
        <dbReference type="ARBA" id="ARBA00022670"/>
    </source>
</evidence>
<dbReference type="InterPro" id="IPR038765">
    <property type="entry name" value="Papain-like_cys_pep_sf"/>
</dbReference>
<keyword evidence="4 7" id="KW-0833">Ubl conjugation pathway</keyword>
<dbReference type="GO" id="GO:0005737">
    <property type="term" value="C:cytoplasm"/>
    <property type="evidence" value="ECO:0007669"/>
    <property type="project" value="TreeGrafter"/>
</dbReference>
<evidence type="ECO:0000256" key="1">
    <source>
        <dbReference type="ARBA" id="ARBA00000707"/>
    </source>
</evidence>
<comment type="catalytic activity">
    <reaction evidence="1 7 8">
        <text>Thiol-dependent hydrolysis of ester, thioester, amide, peptide and isopeptide bonds formed by the C-terminal Gly of ubiquitin (a 76-residue protein attached to proteins as an intracellular targeting signal).</text>
        <dbReference type="EC" id="3.4.19.12"/>
    </reaction>
</comment>
<evidence type="ECO:0000256" key="4">
    <source>
        <dbReference type="ARBA" id="ARBA00022786"/>
    </source>
</evidence>
<keyword evidence="6 7" id="KW-0788">Thiol protease</keyword>
<proteinExistence type="inferred from homology"/>
<evidence type="ECO:0000256" key="8">
    <source>
        <dbReference type="RuleBase" id="RU361215"/>
    </source>
</evidence>
<sequence>MARRQNDPAGPGVAEPAASTATEQAIEIMAERVAEKAVIKVLDALSDRYVDALAEKLPAGIIDKIAASVAEKIAAAASAPEKQEEAGIPKRENGHDNKPPELAPPQTRSTRGGRQARKRRSPEHDDAPPEKKSRTARKARKEDTETTFTEGRSTRSRAKKANDVEAGKKAEGNTTDQDLAEDDDNSDNLLVETMKPLDDKDIEEWAGWAEVESEPAFFNFILKKFGVGGVTVRELVSLEHWALAFLPQPVYGLVFLFQYAPQLADEEDDDSGEAPVWFANQTTNNSCASVALLNIVMNANVELGQRLQSFKESTMDLSTPMRGNSIGNNSFIRTAHNSFVRRMDQLNADLCLANEADAHSPKEPRAKAAAKKTKPTDKSEVKQASSEVDYGFHFIAYVPAGGFVWELDGMRIRPRNIGALDTEDWTAIARPRIQHRIKEYGETEIAFSLLALCRSPFLAHGDTIASNLAALHRLRKAYADDATFREVVEAHPHIQMLDSEDALADFGLDASDIADAQLPAQVQQQMQADKFGSEQARNLFPELAADVQVAMAKYREELVAVAEEEDRVHSRKKDYSPALHLWMTKLAEKGVLEEVIGNSQ</sequence>
<dbReference type="GO" id="GO:0006511">
    <property type="term" value="P:ubiquitin-dependent protein catabolic process"/>
    <property type="evidence" value="ECO:0007669"/>
    <property type="project" value="UniProtKB-UniRule"/>
</dbReference>
<keyword evidence="5 7" id="KW-0378">Hydrolase</keyword>
<feature type="compositionally biased region" description="Basic and acidic residues" evidence="9">
    <location>
        <begin position="357"/>
        <end position="366"/>
    </location>
</feature>
<evidence type="ECO:0000256" key="7">
    <source>
        <dbReference type="PROSITE-ProRule" id="PRU01393"/>
    </source>
</evidence>
<keyword evidence="12" id="KW-1185">Reference proteome</keyword>
<evidence type="ECO:0000256" key="6">
    <source>
        <dbReference type="ARBA" id="ARBA00022807"/>
    </source>
</evidence>
<dbReference type="FunFam" id="3.40.532.10:FF:000010">
    <property type="entry name" value="Ubiquitin carboxyl-terminal hydrolase"/>
    <property type="match status" value="1"/>
</dbReference>
<dbReference type="InterPro" id="IPR001578">
    <property type="entry name" value="Peptidase_C12_UCH"/>
</dbReference>
<dbReference type="SUPFAM" id="SSF54001">
    <property type="entry name" value="Cysteine proteinases"/>
    <property type="match status" value="1"/>
</dbReference>
<organism evidence="11 12">
    <name type="scientific">Ophiocordyceps polyrhachis-furcata BCC 54312</name>
    <dbReference type="NCBI Taxonomy" id="1330021"/>
    <lineage>
        <taxon>Eukaryota</taxon>
        <taxon>Fungi</taxon>
        <taxon>Dikarya</taxon>
        <taxon>Ascomycota</taxon>
        <taxon>Pezizomycotina</taxon>
        <taxon>Sordariomycetes</taxon>
        <taxon>Hypocreomycetidae</taxon>
        <taxon>Hypocreales</taxon>
        <taxon>Ophiocordycipitaceae</taxon>
        <taxon>Ophiocordyceps</taxon>
    </lineage>
</organism>
<evidence type="ECO:0000256" key="2">
    <source>
        <dbReference type="ARBA" id="ARBA00009326"/>
    </source>
</evidence>
<dbReference type="EMBL" id="LKCN02000010">
    <property type="protein sequence ID" value="RCI11110.1"/>
    <property type="molecule type" value="Genomic_DNA"/>
</dbReference>
<feature type="active site" description="Proton donor" evidence="7">
    <location>
        <position position="393"/>
    </location>
</feature>
<evidence type="ECO:0000313" key="11">
    <source>
        <dbReference type="EMBL" id="RCI11110.1"/>
    </source>
</evidence>
<dbReference type="GO" id="GO:0016579">
    <property type="term" value="P:protein deubiquitination"/>
    <property type="evidence" value="ECO:0007669"/>
    <property type="project" value="TreeGrafter"/>
</dbReference>
<feature type="active site" description="Nucleophile" evidence="7">
    <location>
        <position position="287"/>
    </location>
</feature>
<evidence type="ECO:0000256" key="9">
    <source>
        <dbReference type="SAM" id="MobiDB-lite"/>
    </source>
</evidence>
<feature type="compositionally biased region" description="Basic and acidic residues" evidence="9">
    <location>
        <begin position="160"/>
        <end position="171"/>
    </location>
</feature>
<dbReference type="PANTHER" id="PTHR10589:SF16">
    <property type="entry name" value="UBIQUITIN CARBOXYL-TERMINAL HYDROLASE ISOZYME L5"/>
    <property type="match status" value="1"/>
</dbReference>
<dbReference type="Proteomes" id="UP000253664">
    <property type="component" value="Unassembled WGS sequence"/>
</dbReference>
<dbReference type="AlphaFoldDB" id="A0A367L9K4"/>
<reference evidence="11 12" key="1">
    <citation type="journal article" date="2015" name="BMC Genomics">
        <title>Insights from the genome of Ophiocordyceps polyrhachis-furcata to pathogenicity and host specificity in insect fungi.</title>
        <authorList>
            <person name="Wichadakul D."/>
            <person name="Kobmoo N."/>
            <person name="Ingsriswang S."/>
            <person name="Tangphatsornruang S."/>
            <person name="Chantasingh D."/>
            <person name="Luangsa-ard J.J."/>
            <person name="Eurwilaichitr L."/>
        </authorList>
    </citation>
    <scope>NUCLEOTIDE SEQUENCE [LARGE SCALE GENOMIC DNA]</scope>
    <source>
        <strain evidence="11 12">BCC 54312</strain>
    </source>
</reference>
<comment type="similarity">
    <text evidence="2 7 8">Belongs to the peptidase C12 family.</text>
</comment>
<accession>A0A367L9K4</accession>
<feature type="region of interest" description="Disordered" evidence="9">
    <location>
        <begin position="1"/>
        <end position="20"/>
    </location>
</feature>
<dbReference type="OrthoDB" id="1924260at2759"/>
<dbReference type="Pfam" id="PF01088">
    <property type="entry name" value="Peptidase_C12"/>
    <property type="match status" value="1"/>
</dbReference>
<feature type="region of interest" description="Disordered" evidence="9">
    <location>
        <begin position="357"/>
        <end position="382"/>
    </location>
</feature>
<feature type="site" description="Important for enzyme activity" evidence="7">
    <location>
        <position position="408"/>
    </location>
</feature>
<feature type="region of interest" description="Disordered" evidence="9">
    <location>
        <begin position="72"/>
        <end position="188"/>
    </location>
</feature>
<dbReference type="STRING" id="1330021.A0A367L9K4"/>
<feature type="domain" description="UCH catalytic" evidence="10">
    <location>
        <begin position="207"/>
        <end position="454"/>
    </location>
</feature>
<gene>
    <name evidence="11" type="ORF">L249_7518</name>
</gene>
<name>A0A367L9K4_9HYPO</name>
<feature type="site" description="Transition state stabilizer" evidence="7">
    <location>
        <position position="281"/>
    </location>
</feature>
<evidence type="ECO:0000256" key="5">
    <source>
        <dbReference type="ARBA" id="ARBA00022801"/>
    </source>
</evidence>
<dbReference type="GO" id="GO:0004843">
    <property type="term" value="F:cysteine-type deubiquitinase activity"/>
    <property type="evidence" value="ECO:0007669"/>
    <property type="project" value="UniProtKB-UniRule"/>
</dbReference>
<feature type="compositionally biased region" description="Basic and acidic residues" evidence="9">
    <location>
        <begin position="81"/>
        <end position="99"/>
    </location>
</feature>